<keyword evidence="3" id="KW-1185">Reference proteome</keyword>
<dbReference type="SMART" id="SM00507">
    <property type="entry name" value="HNHc"/>
    <property type="match status" value="1"/>
</dbReference>
<dbReference type="RefSeq" id="WP_197685621.1">
    <property type="nucleotide sequence ID" value="NZ_LT670847.1"/>
</dbReference>
<keyword evidence="2" id="KW-0378">Hydrolase</keyword>
<protein>
    <submittedName>
        <fullName evidence="2">HNH endonuclease</fullName>
    </submittedName>
</protein>
<dbReference type="Proteomes" id="UP000190911">
    <property type="component" value="Chromosome I"/>
</dbReference>
<dbReference type="Pfam" id="PF01844">
    <property type="entry name" value="HNH"/>
    <property type="match status" value="1"/>
</dbReference>
<keyword evidence="2" id="KW-0540">Nuclease</keyword>
<dbReference type="GO" id="GO:0004519">
    <property type="term" value="F:endonuclease activity"/>
    <property type="evidence" value="ECO:0007669"/>
    <property type="project" value="UniProtKB-KW"/>
</dbReference>
<organism evidence="2 3">
    <name type="scientific">Vreelandella subglaciescola</name>
    <dbReference type="NCBI Taxonomy" id="29571"/>
    <lineage>
        <taxon>Bacteria</taxon>
        <taxon>Pseudomonadati</taxon>
        <taxon>Pseudomonadota</taxon>
        <taxon>Gammaproteobacteria</taxon>
        <taxon>Oceanospirillales</taxon>
        <taxon>Halomonadaceae</taxon>
        <taxon>Vreelandella</taxon>
    </lineage>
</organism>
<accession>A0A1M7I0Y7</accession>
<dbReference type="AlphaFoldDB" id="A0A1M7I0Y7"/>
<dbReference type="PANTHER" id="PTHR33877:SF2">
    <property type="entry name" value="OS07G0170200 PROTEIN"/>
    <property type="match status" value="1"/>
</dbReference>
<reference evidence="2 3" key="1">
    <citation type="submission" date="2016-11" db="EMBL/GenBank/DDBJ databases">
        <authorList>
            <person name="Jaros S."/>
            <person name="Januszkiewicz K."/>
            <person name="Wedrychowicz H."/>
        </authorList>
    </citation>
    <scope>NUCLEOTIDE SEQUENCE [LARGE SCALE GENOMIC DNA]</scope>
    <source>
        <strain evidence="2 3">ACAM 12</strain>
    </source>
</reference>
<dbReference type="InterPro" id="IPR002711">
    <property type="entry name" value="HNH"/>
</dbReference>
<keyword evidence="2" id="KW-0255">Endonuclease</keyword>
<dbReference type="GO" id="GO:0003676">
    <property type="term" value="F:nucleic acid binding"/>
    <property type="evidence" value="ECO:0007669"/>
    <property type="project" value="InterPro"/>
</dbReference>
<dbReference type="CDD" id="cd00085">
    <property type="entry name" value="HNHc"/>
    <property type="match status" value="1"/>
</dbReference>
<evidence type="ECO:0000313" key="3">
    <source>
        <dbReference type="Proteomes" id="UP000190911"/>
    </source>
</evidence>
<proteinExistence type="predicted"/>
<dbReference type="Gene3D" id="1.10.30.50">
    <property type="match status" value="1"/>
</dbReference>
<sequence length="236" mass="26588">MSKIEEIRSLLDELEAENASEDDQAFAENFEFLELPEIVCSVIDYLQPSLFPYEAAVYWHLFRKSVLGEGTQYTRASVRGMTLGVITSSSGQSDGLSYGAVQKALTGLEEKGAVSKAGDTTREGTLYKVHLPEEIELCQEAKKAAAKEVPKSERDLKKELDFYNVRENRLKVFERDDYKCRYCSKRLTRFTATLDHVEPVSKGGDNSLDNLVTACLHCNSQRGNRPVMDIIDEKRS</sequence>
<gene>
    <name evidence="2" type="ORF">SAMN05878437_2467</name>
</gene>
<dbReference type="PANTHER" id="PTHR33877">
    <property type="entry name" value="SLL1193 PROTEIN"/>
    <property type="match status" value="1"/>
</dbReference>
<dbReference type="InterPro" id="IPR003615">
    <property type="entry name" value="HNH_nuc"/>
</dbReference>
<feature type="domain" description="HNH nuclease" evidence="1">
    <location>
        <begin position="167"/>
        <end position="220"/>
    </location>
</feature>
<dbReference type="InterPro" id="IPR052892">
    <property type="entry name" value="NA-targeting_endonuclease"/>
</dbReference>
<dbReference type="GO" id="GO:0008270">
    <property type="term" value="F:zinc ion binding"/>
    <property type="evidence" value="ECO:0007669"/>
    <property type="project" value="InterPro"/>
</dbReference>
<name>A0A1M7I0Y7_9GAMM</name>
<evidence type="ECO:0000313" key="2">
    <source>
        <dbReference type="EMBL" id="SHM34233.1"/>
    </source>
</evidence>
<dbReference type="InParanoid" id="A0A1M7I0Y7"/>
<evidence type="ECO:0000259" key="1">
    <source>
        <dbReference type="SMART" id="SM00507"/>
    </source>
</evidence>
<dbReference type="EMBL" id="LT670847">
    <property type="protein sequence ID" value="SHM34233.1"/>
    <property type="molecule type" value="Genomic_DNA"/>
</dbReference>
<dbReference type="STRING" id="29571.SAMN05878437_2467"/>